<dbReference type="InterPro" id="IPR008978">
    <property type="entry name" value="HSP20-like_chaperone"/>
</dbReference>
<dbReference type="GO" id="GO:0009408">
    <property type="term" value="P:response to heat"/>
    <property type="evidence" value="ECO:0007669"/>
    <property type="project" value="TreeGrafter"/>
</dbReference>
<evidence type="ECO:0000313" key="4">
    <source>
        <dbReference type="EMBL" id="CAD7633030.1"/>
    </source>
</evidence>
<dbReference type="PANTHER" id="PTHR45640:SF26">
    <property type="entry name" value="RE23625P"/>
    <property type="match status" value="1"/>
</dbReference>
<dbReference type="Pfam" id="PF00011">
    <property type="entry name" value="HSP20"/>
    <property type="match status" value="1"/>
</dbReference>
<dbReference type="GO" id="GO:0042026">
    <property type="term" value="P:protein refolding"/>
    <property type="evidence" value="ECO:0007669"/>
    <property type="project" value="TreeGrafter"/>
</dbReference>
<accession>A0A7R9L312</accession>
<evidence type="ECO:0000256" key="1">
    <source>
        <dbReference type="PROSITE-ProRule" id="PRU00285"/>
    </source>
</evidence>
<dbReference type="GO" id="GO:0005737">
    <property type="term" value="C:cytoplasm"/>
    <property type="evidence" value="ECO:0007669"/>
    <property type="project" value="TreeGrafter"/>
</dbReference>
<reference evidence="4" key="1">
    <citation type="submission" date="2020-11" db="EMBL/GenBank/DDBJ databases">
        <authorList>
            <person name="Tran Van P."/>
        </authorList>
    </citation>
    <scope>NUCLEOTIDE SEQUENCE</scope>
</reference>
<comment type="similarity">
    <text evidence="1 2">Belongs to the small heat shock protein (HSP20) family.</text>
</comment>
<evidence type="ECO:0000313" key="5">
    <source>
        <dbReference type="Proteomes" id="UP000759131"/>
    </source>
</evidence>
<feature type="domain" description="SHSP" evidence="3">
    <location>
        <begin position="41"/>
        <end position="153"/>
    </location>
</feature>
<dbReference type="EMBL" id="CAJPIZ010011991">
    <property type="protein sequence ID" value="CAG2113460.1"/>
    <property type="molecule type" value="Genomic_DNA"/>
</dbReference>
<name>A0A7R9L312_9ACAR</name>
<dbReference type="SUPFAM" id="SSF49764">
    <property type="entry name" value="HSP20-like chaperones"/>
    <property type="match status" value="1"/>
</dbReference>
<proteinExistence type="inferred from homology"/>
<evidence type="ECO:0000256" key="2">
    <source>
        <dbReference type="RuleBase" id="RU003616"/>
    </source>
</evidence>
<dbReference type="EMBL" id="OC866566">
    <property type="protein sequence ID" value="CAD7633030.1"/>
    <property type="molecule type" value="Genomic_DNA"/>
</dbReference>
<sequence>MALDLFFVPNHRNYCRPQSRWSRFKDEDLLDSLLMPSFVLDIPRDNGKRVAANVKSDHNKFKVSLDCNHFTPEEIEVKTVDRDVIIHGKHEERMDNHGWVSREFTRKYTLPEECEAEDVKSSLDSNGVLTIEAPKRRVEPMIDNQRVVPIQVIHQTSAVEDNKDTQN</sequence>
<gene>
    <name evidence="4" type="ORF">OSB1V03_LOCUS13429</name>
</gene>
<dbReference type="PANTHER" id="PTHR45640">
    <property type="entry name" value="HEAT SHOCK PROTEIN HSP-12.2-RELATED"/>
    <property type="match status" value="1"/>
</dbReference>
<dbReference type="OrthoDB" id="6416617at2759"/>
<dbReference type="Gene3D" id="2.60.40.790">
    <property type="match status" value="1"/>
</dbReference>
<dbReference type="PROSITE" id="PS01031">
    <property type="entry name" value="SHSP"/>
    <property type="match status" value="1"/>
</dbReference>
<keyword evidence="5" id="KW-1185">Reference proteome</keyword>
<dbReference type="Proteomes" id="UP000759131">
    <property type="component" value="Unassembled WGS sequence"/>
</dbReference>
<dbReference type="InterPro" id="IPR001436">
    <property type="entry name" value="Alpha-crystallin/sHSP_animal"/>
</dbReference>
<evidence type="ECO:0000259" key="3">
    <source>
        <dbReference type="PROSITE" id="PS01031"/>
    </source>
</evidence>
<dbReference type="GO" id="GO:0051082">
    <property type="term" value="F:unfolded protein binding"/>
    <property type="evidence" value="ECO:0007669"/>
    <property type="project" value="TreeGrafter"/>
</dbReference>
<dbReference type="GO" id="GO:0005634">
    <property type="term" value="C:nucleus"/>
    <property type="evidence" value="ECO:0007669"/>
    <property type="project" value="TreeGrafter"/>
</dbReference>
<organism evidence="4">
    <name type="scientific">Medioppia subpectinata</name>
    <dbReference type="NCBI Taxonomy" id="1979941"/>
    <lineage>
        <taxon>Eukaryota</taxon>
        <taxon>Metazoa</taxon>
        <taxon>Ecdysozoa</taxon>
        <taxon>Arthropoda</taxon>
        <taxon>Chelicerata</taxon>
        <taxon>Arachnida</taxon>
        <taxon>Acari</taxon>
        <taxon>Acariformes</taxon>
        <taxon>Sarcoptiformes</taxon>
        <taxon>Oribatida</taxon>
        <taxon>Brachypylina</taxon>
        <taxon>Oppioidea</taxon>
        <taxon>Oppiidae</taxon>
        <taxon>Medioppia</taxon>
    </lineage>
</organism>
<protein>
    <recommendedName>
        <fullName evidence="3">SHSP domain-containing protein</fullName>
    </recommendedName>
</protein>
<dbReference type="InterPro" id="IPR002068">
    <property type="entry name" value="A-crystallin/Hsp20_dom"/>
</dbReference>
<dbReference type="CDD" id="cd06526">
    <property type="entry name" value="metazoan_ACD"/>
    <property type="match status" value="1"/>
</dbReference>
<dbReference type="AlphaFoldDB" id="A0A7R9L312"/>
<dbReference type="PRINTS" id="PR00299">
    <property type="entry name" value="ACRYSTALLIN"/>
</dbReference>